<evidence type="ECO:0000313" key="2">
    <source>
        <dbReference type="Proteomes" id="UP000320762"/>
    </source>
</evidence>
<organism evidence="1 2">
    <name type="scientific">Schizophyllum amplum</name>
    <dbReference type="NCBI Taxonomy" id="97359"/>
    <lineage>
        <taxon>Eukaryota</taxon>
        <taxon>Fungi</taxon>
        <taxon>Dikarya</taxon>
        <taxon>Basidiomycota</taxon>
        <taxon>Agaricomycotina</taxon>
        <taxon>Agaricomycetes</taxon>
        <taxon>Agaricomycetidae</taxon>
        <taxon>Agaricales</taxon>
        <taxon>Schizophyllaceae</taxon>
        <taxon>Schizophyllum</taxon>
    </lineage>
</organism>
<dbReference type="InterPro" id="IPR036047">
    <property type="entry name" value="F-box-like_dom_sf"/>
</dbReference>
<accession>A0A550BWQ9</accession>
<dbReference type="AlphaFoldDB" id="A0A550BWQ9"/>
<protein>
    <recommendedName>
        <fullName evidence="3">F-box domain-containing protein</fullName>
    </recommendedName>
</protein>
<reference evidence="1 2" key="1">
    <citation type="journal article" date="2019" name="New Phytol.">
        <title>Comparative genomics reveals unique wood-decay strategies and fruiting body development in the Schizophyllaceae.</title>
        <authorList>
            <person name="Almasi E."/>
            <person name="Sahu N."/>
            <person name="Krizsan K."/>
            <person name="Balint B."/>
            <person name="Kovacs G.M."/>
            <person name="Kiss B."/>
            <person name="Cseklye J."/>
            <person name="Drula E."/>
            <person name="Henrissat B."/>
            <person name="Nagy I."/>
            <person name="Chovatia M."/>
            <person name="Adam C."/>
            <person name="LaButti K."/>
            <person name="Lipzen A."/>
            <person name="Riley R."/>
            <person name="Grigoriev I.V."/>
            <person name="Nagy L.G."/>
        </authorList>
    </citation>
    <scope>NUCLEOTIDE SEQUENCE [LARGE SCALE GENOMIC DNA]</scope>
    <source>
        <strain evidence="1 2">NL-1724</strain>
    </source>
</reference>
<evidence type="ECO:0008006" key="3">
    <source>
        <dbReference type="Google" id="ProtNLM"/>
    </source>
</evidence>
<keyword evidence="2" id="KW-1185">Reference proteome</keyword>
<dbReference type="Proteomes" id="UP000320762">
    <property type="component" value="Unassembled WGS sequence"/>
</dbReference>
<gene>
    <name evidence="1" type="ORF">BD626DRAFT_226443</name>
</gene>
<proteinExistence type="predicted"/>
<name>A0A550BWQ9_9AGAR</name>
<dbReference type="EMBL" id="VDMD01000054">
    <property type="protein sequence ID" value="TRM56984.1"/>
    <property type="molecule type" value="Genomic_DNA"/>
</dbReference>
<dbReference type="SUPFAM" id="SSF81383">
    <property type="entry name" value="F-box domain"/>
    <property type="match status" value="1"/>
</dbReference>
<dbReference type="OrthoDB" id="2688364at2759"/>
<comment type="caution">
    <text evidence="1">The sequence shown here is derived from an EMBL/GenBank/DDBJ whole genome shotgun (WGS) entry which is preliminary data.</text>
</comment>
<evidence type="ECO:0000313" key="1">
    <source>
        <dbReference type="EMBL" id="TRM56984.1"/>
    </source>
</evidence>
<sequence length="501" mass="56083">MSSDDEPAAGLLSLPAELLLGIQSLLEPLDVAALQSTCTTLQGPSICRAVWLNTLRQVMDRNDVFTPTFPLDEMTISELRYAAIRPQVFLRRLKRCASEAVDAIGYLKYSALRAIDLYWPTHPEHVEEHIWSVILLPGGRYLLVVTHLNLYVHDLGQCTGSLKQEPIFVLPKADLQPVAQGIGWALDFHVVDGNDILLFFSAPLPFDIASHSPTSIIVYKIYDVPLAPKGEQIACLTLPDSNIVRLNSSYLPTRRVAFTIEPNIIGVWDYENNNIALWNCPDNWCLAGELCVMTPNRIILRNHKSGLLVYDIPPLLPVSSALAPRYRAPIRTLDDPGRNLRIHTLYHRSSGAFIFDFYLVNLLGGKLVRYRIAEIQDDSGSYMGPIRHACFPWLEDQFGDDNPLPLRALEGTTVATVYDGGHEDLSFDEDTVHSTIHIEDRDPHSEDEGEGNACLVKLLDRRDPVWANRKLGKVDFCPASGRLCELDGTRLLVFDYLPPPS</sequence>